<dbReference type="PROSITE" id="PS50966">
    <property type="entry name" value="ZF_SWIM"/>
    <property type="match status" value="1"/>
</dbReference>
<reference evidence="1" key="1">
    <citation type="submission" date="2021-02" db="EMBL/GenBank/DDBJ databases">
        <authorList>
            <person name="Bekaert M."/>
        </authorList>
    </citation>
    <scope>NUCLEOTIDE SEQUENCE</scope>
    <source>
        <strain evidence="1">IoA-00</strain>
    </source>
</reference>
<proteinExistence type="predicted"/>
<evidence type="ECO:0000313" key="1">
    <source>
        <dbReference type="EMBL" id="CAF3001906.1"/>
    </source>
</evidence>
<organism evidence="1 2">
    <name type="scientific">Lepeophtheirus salmonis</name>
    <name type="common">Salmon louse</name>
    <name type="synonym">Caligus salmonis</name>
    <dbReference type="NCBI Taxonomy" id="72036"/>
    <lineage>
        <taxon>Eukaryota</taxon>
        <taxon>Metazoa</taxon>
        <taxon>Ecdysozoa</taxon>
        <taxon>Arthropoda</taxon>
        <taxon>Crustacea</taxon>
        <taxon>Multicrustacea</taxon>
        <taxon>Hexanauplia</taxon>
        <taxon>Copepoda</taxon>
        <taxon>Siphonostomatoida</taxon>
        <taxon>Caligidae</taxon>
        <taxon>Lepeophtheirus</taxon>
    </lineage>
</organism>
<dbReference type="AlphaFoldDB" id="A0A7R8D527"/>
<dbReference type="InterPro" id="IPR007527">
    <property type="entry name" value="Znf_SWIM"/>
</dbReference>
<dbReference type="EMBL" id="HG994586">
    <property type="protein sequence ID" value="CAF3001906.1"/>
    <property type="molecule type" value="Genomic_DNA"/>
</dbReference>
<dbReference type="Proteomes" id="UP000675881">
    <property type="component" value="Chromosome 7"/>
</dbReference>
<accession>A0A7R8D527</accession>
<gene>
    <name evidence="1" type="ORF">LSAA_13066</name>
</gene>
<protein>
    <submittedName>
        <fullName evidence="1">(salmon louse) hypothetical protein</fullName>
    </submittedName>
</protein>
<dbReference type="GO" id="GO:0008270">
    <property type="term" value="F:zinc ion binding"/>
    <property type="evidence" value="ECO:0007669"/>
    <property type="project" value="InterPro"/>
</dbReference>
<sequence length="112" mass="12781">MVSEETEKYYDLLSAVDGKVLDVFDDEEESLEVNFKNWGDIQNLDIASMRKGEKMKESVLALSFVESKEDIHKILFSGEVVNRYCECAAGIGPHRTCKHVVSALLIMEKWCF</sequence>
<name>A0A7R8D527_LEPSM</name>
<evidence type="ECO:0000313" key="2">
    <source>
        <dbReference type="Proteomes" id="UP000675881"/>
    </source>
</evidence>
<keyword evidence="2" id="KW-1185">Reference proteome</keyword>